<keyword evidence="3" id="KW-0813">Transport</keyword>
<proteinExistence type="inferred from homology"/>
<accession>A0A4U0XHB0</accession>
<dbReference type="PANTHER" id="PTHR12952:SF0">
    <property type="entry name" value="PROTEIN SYS1 HOMOLOG"/>
    <property type="match status" value="1"/>
</dbReference>
<gene>
    <name evidence="11" type="ORF">B0A55_04872</name>
</gene>
<dbReference type="InterPro" id="IPR019185">
    <property type="entry name" value="Integral_membrane_SYS1-rel"/>
</dbReference>
<dbReference type="STRING" id="329884.A0A4U0XHB0"/>
<comment type="similarity">
    <text evidence="2">Belongs to the SYS1 family.</text>
</comment>
<evidence type="ECO:0000256" key="10">
    <source>
        <dbReference type="SAM" id="Phobius"/>
    </source>
</evidence>
<comment type="caution">
    <text evidence="11">The sequence shown here is derived from an EMBL/GenBank/DDBJ whole genome shotgun (WGS) entry which is preliminary data.</text>
</comment>
<protein>
    <recommendedName>
        <fullName evidence="13">Protein SYS1</fullName>
    </recommendedName>
</protein>
<feature type="transmembrane region" description="Helical" evidence="10">
    <location>
        <begin position="122"/>
        <end position="143"/>
    </location>
</feature>
<dbReference type="GO" id="GO:0006895">
    <property type="term" value="P:Golgi to endosome transport"/>
    <property type="evidence" value="ECO:0007669"/>
    <property type="project" value="TreeGrafter"/>
</dbReference>
<sequence length="212" mass="23083">MPRRPARPGALKDLAPLRILTQIALLQLSYYLVAIVLIAFVSVVATGERPGLKSFFDWRELRGDVTTGWTLGLCWMLDSLITVIPILLLIARSKLVLDFALTIHFLHLITTSLYARAIPTTIYWWLVQVASAALMTSVGIWACQWRELRPMAFGGKSSKGQQAGDANGHAIEPNAMEEGEGYAAGSAGRGRGRGRDGAGSYEMVGMAPREPA</sequence>
<organism evidence="11 12">
    <name type="scientific">Friedmanniomyces simplex</name>
    <dbReference type="NCBI Taxonomy" id="329884"/>
    <lineage>
        <taxon>Eukaryota</taxon>
        <taxon>Fungi</taxon>
        <taxon>Dikarya</taxon>
        <taxon>Ascomycota</taxon>
        <taxon>Pezizomycotina</taxon>
        <taxon>Dothideomycetes</taxon>
        <taxon>Dothideomycetidae</taxon>
        <taxon>Mycosphaerellales</taxon>
        <taxon>Teratosphaeriaceae</taxon>
        <taxon>Friedmanniomyces</taxon>
    </lineage>
</organism>
<feature type="region of interest" description="Disordered" evidence="9">
    <location>
        <begin position="176"/>
        <end position="212"/>
    </location>
</feature>
<dbReference type="GO" id="GO:0034067">
    <property type="term" value="P:protein localization to Golgi apparatus"/>
    <property type="evidence" value="ECO:0007669"/>
    <property type="project" value="TreeGrafter"/>
</dbReference>
<dbReference type="GO" id="GO:0005802">
    <property type="term" value="C:trans-Golgi network"/>
    <property type="evidence" value="ECO:0007669"/>
    <property type="project" value="TreeGrafter"/>
</dbReference>
<dbReference type="AlphaFoldDB" id="A0A4U0XHB0"/>
<dbReference type="GO" id="GO:0043001">
    <property type="term" value="P:Golgi to plasma membrane protein transport"/>
    <property type="evidence" value="ECO:0007669"/>
    <property type="project" value="TreeGrafter"/>
</dbReference>
<evidence type="ECO:0000256" key="9">
    <source>
        <dbReference type="SAM" id="MobiDB-lite"/>
    </source>
</evidence>
<keyword evidence="12" id="KW-1185">Reference proteome</keyword>
<dbReference type="PANTHER" id="PTHR12952">
    <property type="entry name" value="SYS1"/>
    <property type="match status" value="1"/>
</dbReference>
<reference evidence="11 12" key="1">
    <citation type="submission" date="2017-03" db="EMBL/GenBank/DDBJ databases">
        <title>Genomes of endolithic fungi from Antarctica.</title>
        <authorList>
            <person name="Coleine C."/>
            <person name="Masonjones S."/>
            <person name="Stajich J.E."/>
        </authorList>
    </citation>
    <scope>NUCLEOTIDE SEQUENCE [LARGE SCALE GENOMIC DNA]</scope>
    <source>
        <strain evidence="11 12">CCFEE 5184</strain>
    </source>
</reference>
<comment type="subcellular location">
    <subcellularLocation>
        <location evidence="1">Golgi apparatus membrane</location>
        <topology evidence="1">Multi-pass membrane protein</topology>
    </subcellularLocation>
</comment>
<dbReference type="Proteomes" id="UP000309340">
    <property type="component" value="Unassembled WGS sequence"/>
</dbReference>
<evidence type="ECO:0000256" key="1">
    <source>
        <dbReference type="ARBA" id="ARBA00004653"/>
    </source>
</evidence>
<feature type="transmembrane region" description="Helical" evidence="10">
    <location>
        <begin position="28"/>
        <end position="47"/>
    </location>
</feature>
<evidence type="ECO:0000256" key="2">
    <source>
        <dbReference type="ARBA" id="ARBA00008160"/>
    </source>
</evidence>
<feature type="transmembrane region" description="Helical" evidence="10">
    <location>
        <begin position="67"/>
        <end position="88"/>
    </location>
</feature>
<keyword evidence="5" id="KW-0653">Protein transport</keyword>
<dbReference type="GO" id="GO:0005829">
    <property type="term" value="C:cytosol"/>
    <property type="evidence" value="ECO:0007669"/>
    <property type="project" value="GOC"/>
</dbReference>
<evidence type="ECO:0000256" key="3">
    <source>
        <dbReference type="ARBA" id="ARBA00022448"/>
    </source>
</evidence>
<keyword evidence="4 10" id="KW-0812">Transmembrane</keyword>
<evidence type="ECO:0000313" key="11">
    <source>
        <dbReference type="EMBL" id="TKA75446.1"/>
    </source>
</evidence>
<keyword evidence="8 10" id="KW-0472">Membrane</keyword>
<evidence type="ECO:0000313" key="12">
    <source>
        <dbReference type="Proteomes" id="UP000309340"/>
    </source>
</evidence>
<evidence type="ECO:0000256" key="5">
    <source>
        <dbReference type="ARBA" id="ARBA00022927"/>
    </source>
</evidence>
<evidence type="ECO:0008006" key="13">
    <source>
        <dbReference type="Google" id="ProtNLM"/>
    </source>
</evidence>
<dbReference type="OrthoDB" id="542931at2759"/>
<evidence type="ECO:0000256" key="8">
    <source>
        <dbReference type="ARBA" id="ARBA00023136"/>
    </source>
</evidence>
<dbReference type="Pfam" id="PF09801">
    <property type="entry name" value="SYS1"/>
    <property type="match status" value="1"/>
</dbReference>
<keyword evidence="7" id="KW-0333">Golgi apparatus</keyword>
<evidence type="ECO:0000256" key="4">
    <source>
        <dbReference type="ARBA" id="ARBA00022692"/>
    </source>
</evidence>
<name>A0A4U0XHB0_9PEZI</name>
<dbReference type="GO" id="GO:0000139">
    <property type="term" value="C:Golgi membrane"/>
    <property type="evidence" value="ECO:0007669"/>
    <property type="project" value="UniProtKB-SubCell"/>
</dbReference>
<feature type="transmembrane region" description="Helical" evidence="10">
    <location>
        <begin position="95"/>
        <end position="116"/>
    </location>
</feature>
<evidence type="ECO:0000256" key="6">
    <source>
        <dbReference type="ARBA" id="ARBA00022989"/>
    </source>
</evidence>
<evidence type="ECO:0000256" key="7">
    <source>
        <dbReference type="ARBA" id="ARBA00023034"/>
    </source>
</evidence>
<keyword evidence="6 10" id="KW-1133">Transmembrane helix</keyword>
<dbReference type="EMBL" id="NAJQ01000193">
    <property type="protein sequence ID" value="TKA75446.1"/>
    <property type="molecule type" value="Genomic_DNA"/>
</dbReference>